<evidence type="ECO:0000313" key="6">
    <source>
        <dbReference type="EMBL" id="MXN18575.1"/>
    </source>
</evidence>
<feature type="transmembrane region" description="Helical" evidence="4">
    <location>
        <begin position="21"/>
        <end position="43"/>
    </location>
</feature>
<accession>A0A6L7G372</accession>
<feature type="transmembrane region" description="Helical" evidence="4">
    <location>
        <begin position="393"/>
        <end position="414"/>
    </location>
</feature>
<keyword evidence="1 4" id="KW-0812">Transmembrane</keyword>
<keyword evidence="7" id="KW-1185">Reference proteome</keyword>
<feature type="transmembrane region" description="Helical" evidence="4">
    <location>
        <begin position="177"/>
        <end position="194"/>
    </location>
</feature>
<feature type="transmembrane region" description="Helical" evidence="4">
    <location>
        <begin position="55"/>
        <end position="76"/>
    </location>
</feature>
<dbReference type="Proteomes" id="UP000477911">
    <property type="component" value="Unassembled WGS sequence"/>
</dbReference>
<gene>
    <name evidence="6" type="ORF">GR170_12065</name>
</gene>
<dbReference type="InterPro" id="IPR036259">
    <property type="entry name" value="MFS_trans_sf"/>
</dbReference>
<dbReference type="PANTHER" id="PTHR23528">
    <property type="match status" value="1"/>
</dbReference>
<proteinExistence type="predicted"/>
<feature type="transmembrane region" description="Helical" evidence="4">
    <location>
        <begin position="326"/>
        <end position="343"/>
    </location>
</feature>
<dbReference type="EMBL" id="WUMU01000013">
    <property type="protein sequence ID" value="MXN18575.1"/>
    <property type="molecule type" value="Genomic_DNA"/>
</dbReference>
<evidence type="ECO:0000313" key="7">
    <source>
        <dbReference type="Proteomes" id="UP000477911"/>
    </source>
</evidence>
<dbReference type="InterPro" id="IPR011701">
    <property type="entry name" value="MFS"/>
</dbReference>
<feature type="transmembrane region" description="Helical" evidence="4">
    <location>
        <begin position="239"/>
        <end position="257"/>
    </location>
</feature>
<sequence length="418" mass="43898">MPRGTATEPAAVSNWFFVRYALAYIGTFTALMTPPILTLAVRIENIDPASKGANLGLVLGLGALAALISNPLFGMLSDRTGSRFGRRRPWMMGGTLVGLAALMIISQTQSIALIALLWCLAQAAMNATLAAISAVVPDQVPEHQRGRVSAISGMATNIGMMVGTGIVALVGTGGMPMFLWPSLFGMVTVWLFCFTNADPAAPASAAAPRRRTGIGTILGAFWVNPLEFPDFAWAWLSRFLVFYGIATLLAYQVYVLIDLFHVAPSGVQNMMFLSTLITTVMVVIFASLAGYQSDKTGKRKVFVFIAAVVFALGLAVMVSLNSLTGFYIGIAIAAAGFGVYLSIDQALVVDVLPNRETEAAKNLGVINIANAVPQTLAPAIAPLIIALGGGGNYALLFFVAAAATFCGALAILPVRGAK</sequence>
<organism evidence="6 7">
    <name type="scientific">Pseudooceanicola albus</name>
    <dbReference type="NCBI Taxonomy" id="2692189"/>
    <lineage>
        <taxon>Bacteria</taxon>
        <taxon>Pseudomonadati</taxon>
        <taxon>Pseudomonadota</taxon>
        <taxon>Alphaproteobacteria</taxon>
        <taxon>Rhodobacterales</taxon>
        <taxon>Paracoccaceae</taxon>
        <taxon>Pseudooceanicola</taxon>
    </lineage>
</organism>
<evidence type="ECO:0000259" key="5">
    <source>
        <dbReference type="PROSITE" id="PS50850"/>
    </source>
</evidence>
<keyword evidence="3 4" id="KW-0472">Membrane</keyword>
<feature type="transmembrane region" description="Helical" evidence="4">
    <location>
        <begin position="301"/>
        <end position="320"/>
    </location>
</feature>
<dbReference type="Gene3D" id="1.20.1250.20">
    <property type="entry name" value="MFS general substrate transporter like domains"/>
    <property type="match status" value="2"/>
</dbReference>
<feature type="transmembrane region" description="Helical" evidence="4">
    <location>
        <begin position="88"/>
        <end position="105"/>
    </location>
</feature>
<evidence type="ECO:0000256" key="1">
    <source>
        <dbReference type="ARBA" id="ARBA00022692"/>
    </source>
</evidence>
<feature type="transmembrane region" description="Helical" evidence="4">
    <location>
        <begin position="269"/>
        <end position="289"/>
    </location>
</feature>
<evidence type="ECO:0000256" key="4">
    <source>
        <dbReference type="SAM" id="Phobius"/>
    </source>
</evidence>
<dbReference type="GO" id="GO:0022857">
    <property type="term" value="F:transmembrane transporter activity"/>
    <property type="evidence" value="ECO:0007669"/>
    <property type="project" value="InterPro"/>
</dbReference>
<dbReference type="PANTHER" id="PTHR23528:SF1">
    <property type="entry name" value="MAJOR FACILITATOR SUPERFAMILY (MFS) PROFILE DOMAIN-CONTAINING PROTEIN"/>
    <property type="match status" value="1"/>
</dbReference>
<dbReference type="AlphaFoldDB" id="A0A6L7G372"/>
<dbReference type="SUPFAM" id="SSF103473">
    <property type="entry name" value="MFS general substrate transporter"/>
    <property type="match status" value="1"/>
</dbReference>
<feature type="transmembrane region" description="Helical" evidence="4">
    <location>
        <begin position="148"/>
        <end position="171"/>
    </location>
</feature>
<name>A0A6L7G372_9RHOB</name>
<feature type="domain" description="Major facilitator superfamily (MFS) profile" evidence="5">
    <location>
        <begin position="19"/>
        <end position="418"/>
    </location>
</feature>
<feature type="transmembrane region" description="Helical" evidence="4">
    <location>
        <begin position="111"/>
        <end position="136"/>
    </location>
</feature>
<evidence type="ECO:0000256" key="3">
    <source>
        <dbReference type="ARBA" id="ARBA00023136"/>
    </source>
</evidence>
<reference evidence="6 7" key="1">
    <citation type="submission" date="2019-12" db="EMBL/GenBank/DDBJ databases">
        <authorList>
            <person name="Li M."/>
        </authorList>
    </citation>
    <scope>NUCLEOTIDE SEQUENCE [LARGE SCALE GENOMIC DNA]</scope>
    <source>
        <strain evidence="6 7">GBMRC 2024</strain>
    </source>
</reference>
<comment type="caution">
    <text evidence="6">The sequence shown here is derived from an EMBL/GenBank/DDBJ whole genome shotgun (WGS) entry which is preliminary data.</text>
</comment>
<dbReference type="PROSITE" id="PS50850">
    <property type="entry name" value="MFS"/>
    <property type="match status" value="1"/>
</dbReference>
<protein>
    <submittedName>
        <fullName evidence="6">MFS transporter</fullName>
    </submittedName>
</protein>
<dbReference type="InterPro" id="IPR020846">
    <property type="entry name" value="MFS_dom"/>
</dbReference>
<keyword evidence="2 4" id="KW-1133">Transmembrane helix</keyword>
<evidence type="ECO:0000256" key="2">
    <source>
        <dbReference type="ARBA" id="ARBA00022989"/>
    </source>
</evidence>
<feature type="transmembrane region" description="Helical" evidence="4">
    <location>
        <begin position="364"/>
        <end position="387"/>
    </location>
</feature>
<dbReference type="Pfam" id="PF07690">
    <property type="entry name" value="MFS_1"/>
    <property type="match status" value="1"/>
</dbReference>